<evidence type="ECO:0000256" key="2">
    <source>
        <dbReference type="SAM" id="Phobius"/>
    </source>
</evidence>
<keyword evidence="2" id="KW-1133">Transmembrane helix</keyword>
<evidence type="ECO:0000259" key="4">
    <source>
        <dbReference type="Pfam" id="PF06985"/>
    </source>
</evidence>
<feature type="compositionally biased region" description="Basic and acidic residues" evidence="1">
    <location>
        <begin position="562"/>
        <end position="581"/>
    </location>
</feature>
<keyword evidence="2" id="KW-0812">Transmembrane</keyword>
<dbReference type="EMBL" id="JAQHRD010000006">
    <property type="protein sequence ID" value="KAJ6439502.1"/>
    <property type="molecule type" value="Genomic_DNA"/>
</dbReference>
<proteinExistence type="predicted"/>
<dbReference type="Pfam" id="PF06985">
    <property type="entry name" value="HET"/>
    <property type="match status" value="1"/>
</dbReference>
<dbReference type="PANTHER" id="PTHR24148:SF64">
    <property type="entry name" value="HETEROKARYON INCOMPATIBILITY DOMAIN-CONTAINING PROTEIN"/>
    <property type="match status" value="1"/>
</dbReference>
<keyword evidence="2" id="KW-0472">Membrane</keyword>
<feature type="chain" id="PRO_5044303671" evidence="3">
    <location>
        <begin position="26"/>
        <end position="1134"/>
    </location>
</feature>
<dbReference type="InterPro" id="IPR052895">
    <property type="entry name" value="HetReg/Transcr_Mod"/>
</dbReference>
<feature type="compositionally biased region" description="Pro residues" evidence="1">
    <location>
        <begin position="592"/>
        <end position="601"/>
    </location>
</feature>
<evidence type="ECO:0000313" key="6">
    <source>
        <dbReference type="Proteomes" id="UP001163105"/>
    </source>
</evidence>
<accession>A0AB34FM60</accession>
<dbReference type="PANTHER" id="PTHR24148">
    <property type="entry name" value="ANKYRIN REPEAT DOMAIN-CONTAINING PROTEIN 39 HOMOLOG-RELATED"/>
    <property type="match status" value="1"/>
</dbReference>
<evidence type="ECO:0000313" key="5">
    <source>
        <dbReference type="EMBL" id="KAJ6439502.1"/>
    </source>
</evidence>
<feature type="transmembrane region" description="Helical" evidence="2">
    <location>
        <begin position="470"/>
        <end position="494"/>
    </location>
</feature>
<sequence length="1134" mass="123169">MAPLGTVAAAAACAAYALLLNPAAGQSTGGGGNGDDTKVWAAVAYIYNGETSPGPQTILTPEGAQQLRRQGAAFRSRYLSGSNSSGTDSASIQDISTDAIDNRQLRILSRVESWIASGAVAFMQGLYPPQSDAYVDMTGSSDLKNNFPAGSNGTEYPLNGYQYPLVQTISSEERASVAIQGDIACSAWLAETGTNLTQSQAIQGSIDRNRLFYQDLFSTAPLEGVISPSDATYLNAYEIYEMVNYEYEHNETVYKGLKDANNTLNILRANAFDLERAKTSINATGTDDSLKTLYSIAGRTLAYNVANAFNGTVAANGASSKMTLMFGSLRPMLSFLSVGGLLTRDNVASGPFSTLPDHGAALVFELVSQRYASNSGGFPSADDLSVRFYYRSTTDLNGTFANYPLFGSGFDGPSIPFMSFVRQMQDRGTSPTAWCSICRPEGTAPWCGFIPNNNESPDCPSNHRSGPSPAVGGVIGAVIMLGIIALISMALYAFGGFRLRRFNKTERDGAVGGFKGAERKPGDPDVKVTKVGAREERVGSWELRDDGGRGPPMTTAGIVTSDFHRTSRRMEDSDGHRREDPVALPSPLMATQPPPSPPPPAAQQQQQAPAASSYVYSRLRDARAIRVLTLHPSDDASAPLTGTIEEAFLDDDAAADATAAAPYEAVSYAWGTASRGRHAVHVDGRAVPLTESLYDGLARVRLRDAPRRVWADQVCINQDDLEERSQQVRLMNAIYRGAARVLVWLGMDGDGVAAEAARMVGDLDAKREPWIPLAKMTKLPWFHRIWIVQEIGTDAPATLFWGAAELDWQVLSHVAGVLNQDYHHLRVRFGVGTPNIRYLHRRFVEPSGSSGSESVSGSYDEHHNRGSFVYELHRARHMLARDPRDHVYAFLGHFSVRKGSWALAGLRADYARPVADVYVDVAVRVLKGATSLILLSASHIADGPGQQRRTPFDQTDLRLPSWVPDWRVLPVHMIGSPETPHRAARDTLPRLEVDEEKRVLRARGVRFRQANSYSNPVDVLWRDYCGHDGFESSALRPYASIPAQTWLAGGAAYLTRADAATGRRAGDAFKWSHEATLVTRYRRFGVTAGGRRVGQAAAGDGGEWMLVGECYVHGIMNGEALQGADLHEEVFSMR</sequence>
<evidence type="ECO:0000256" key="3">
    <source>
        <dbReference type="SAM" id="SignalP"/>
    </source>
</evidence>
<feature type="compositionally biased region" description="Low complexity" evidence="1">
    <location>
        <begin position="602"/>
        <end position="613"/>
    </location>
</feature>
<feature type="signal peptide" evidence="3">
    <location>
        <begin position="1"/>
        <end position="25"/>
    </location>
</feature>
<organism evidence="5 6">
    <name type="scientific">Purpureocillium lavendulum</name>
    <dbReference type="NCBI Taxonomy" id="1247861"/>
    <lineage>
        <taxon>Eukaryota</taxon>
        <taxon>Fungi</taxon>
        <taxon>Dikarya</taxon>
        <taxon>Ascomycota</taxon>
        <taxon>Pezizomycotina</taxon>
        <taxon>Sordariomycetes</taxon>
        <taxon>Hypocreomycetidae</taxon>
        <taxon>Hypocreales</taxon>
        <taxon>Ophiocordycipitaceae</taxon>
        <taxon>Purpureocillium</taxon>
    </lineage>
</organism>
<gene>
    <name evidence="5" type="ORF">O9K51_07389</name>
</gene>
<dbReference type="AlphaFoldDB" id="A0AB34FM60"/>
<comment type="caution">
    <text evidence="5">The sequence shown here is derived from an EMBL/GenBank/DDBJ whole genome shotgun (WGS) entry which is preliminary data.</text>
</comment>
<feature type="domain" description="Heterokaryon incompatibility" evidence="4">
    <location>
        <begin position="663"/>
        <end position="790"/>
    </location>
</feature>
<protein>
    <submittedName>
        <fullName evidence="5">Heterokaryon incompatibility protein 6, OR allele</fullName>
    </submittedName>
</protein>
<dbReference type="Proteomes" id="UP001163105">
    <property type="component" value="Unassembled WGS sequence"/>
</dbReference>
<dbReference type="InterPro" id="IPR010730">
    <property type="entry name" value="HET"/>
</dbReference>
<name>A0AB34FM60_9HYPO</name>
<dbReference type="Gene3D" id="3.40.50.1240">
    <property type="entry name" value="Phosphoglycerate mutase-like"/>
    <property type="match status" value="1"/>
</dbReference>
<dbReference type="InterPro" id="IPR029033">
    <property type="entry name" value="His_PPase_superfam"/>
</dbReference>
<evidence type="ECO:0000256" key="1">
    <source>
        <dbReference type="SAM" id="MobiDB-lite"/>
    </source>
</evidence>
<feature type="compositionally biased region" description="Basic and acidic residues" evidence="1">
    <location>
        <begin position="531"/>
        <end position="548"/>
    </location>
</feature>
<keyword evidence="3" id="KW-0732">Signal</keyword>
<feature type="region of interest" description="Disordered" evidence="1">
    <location>
        <begin position="531"/>
        <end position="614"/>
    </location>
</feature>
<dbReference type="SUPFAM" id="SSF53254">
    <property type="entry name" value="Phosphoglycerate mutase-like"/>
    <property type="match status" value="1"/>
</dbReference>
<keyword evidence="6" id="KW-1185">Reference proteome</keyword>
<reference evidence="5" key="1">
    <citation type="submission" date="2023-01" db="EMBL/GenBank/DDBJ databases">
        <title>The growth and conidiation of Purpureocillium lavendulum are regulated by nitrogen source and histone H3K14 acetylation.</title>
        <authorList>
            <person name="Tang P."/>
            <person name="Han J."/>
            <person name="Zhang C."/>
            <person name="Tang P."/>
            <person name="Qi F."/>
            <person name="Zhang K."/>
            <person name="Liang L."/>
        </authorList>
    </citation>
    <scope>NUCLEOTIDE SEQUENCE</scope>
    <source>
        <strain evidence="5">YMF1.00683</strain>
    </source>
</reference>